<proteinExistence type="predicted"/>
<dbReference type="Proteomes" id="UP000010482">
    <property type="component" value="Chromosome"/>
</dbReference>
<reference evidence="2" key="1">
    <citation type="submission" date="2012-04" db="EMBL/GenBank/DDBJ databases">
        <title>Finished genome of Dactylococcopsis salina PCC 8305.</title>
        <authorList>
            <consortium name="US DOE Joint Genome Institute"/>
            <person name="Gugger M."/>
            <person name="Coursin T."/>
            <person name="Rippka R."/>
            <person name="Tandeau De Marsac N."/>
            <person name="Huntemann M."/>
            <person name="Wei C.-L."/>
            <person name="Han J."/>
            <person name="Detter J.C."/>
            <person name="Han C."/>
            <person name="Tapia R."/>
            <person name="Daligault H."/>
            <person name="Chen A."/>
            <person name="Krypides N."/>
            <person name="Mavromatis K."/>
            <person name="Markowitz V."/>
            <person name="Szeto E."/>
            <person name="Ivanova N."/>
            <person name="Ovchinnikova G."/>
            <person name="Pagani I."/>
            <person name="Pati A."/>
            <person name="Goodwin L."/>
            <person name="Peters L."/>
            <person name="Pitluck S."/>
            <person name="Woyke T."/>
            <person name="Kerfeld C."/>
        </authorList>
    </citation>
    <scope>NUCLEOTIDE SEQUENCE [LARGE SCALE GENOMIC DNA]</scope>
    <source>
        <strain evidence="2">PCC 8305</strain>
    </source>
</reference>
<keyword evidence="3" id="KW-1185">Reference proteome</keyword>
<evidence type="ECO:0008006" key="4">
    <source>
        <dbReference type="Google" id="ProtNLM"/>
    </source>
</evidence>
<dbReference type="EMBL" id="CP003944">
    <property type="protein sequence ID" value="AFZ48921.1"/>
    <property type="molecule type" value="Genomic_DNA"/>
</dbReference>
<dbReference type="Pfam" id="PF14384">
    <property type="entry name" value="BrnA_antitoxin"/>
    <property type="match status" value="1"/>
</dbReference>
<protein>
    <recommendedName>
        <fullName evidence="4">3-oxoacyl-ACP synthase</fullName>
    </recommendedName>
</protein>
<sequence length="80" mass="9417">MSISRDRLKELENLPDSEIDTSDIPELDETFWQNARKVEPVSKETVAISLDKDTLNWLKHETSDYQNLINQVLRAYMNQH</sequence>
<evidence type="ECO:0000313" key="2">
    <source>
        <dbReference type="EMBL" id="AFZ48921.1"/>
    </source>
</evidence>
<feature type="region of interest" description="Disordered" evidence="1">
    <location>
        <begin position="1"/>
        <end position="22"/>
    </location>
</feature>
<dbReference type="AlphaFoldDB" id="K9YPR2"/>
<feature type="compositionally biased region" description="Basic and acidic residues" evidence="1">
    <location>
        <begin position="1"/>
        <end position="12"/>
    </location>
</feature>
<dbReference type="eggNOG" id="COG3514">
    <property type="taxonomic scope" value="Bacteria"/>
</dbReference>
<organism evidence="2 3">
    <name type="scientific">Dactylococcopsis salina (strain PCC 8305)</name>
    <name type="common">Myxobactron salinum</name>
    <dbReference type="NCBI Taxonomy" id="13035"/>
    <lineage>
        <taxon>Bacteria</taxon>
        <taxon>Bacillati</taxon>
        <taxon>Cyanobacteriota</taxon>
        <taxon>Cyanophyceae</taxon>
        <taxon>Nodosilineales</taxon>
        <taxon>Cymatolegaceae</taxon>
        <taxon>Dactylococcopsis</taxon>
    </lineage>
</organism>
<dbReference type="KEGG" id="dsl:Dacsa_0104"/>
<evidence type="ECO:0000313" key="3">
    <source>
        <dbReference type="Proteomes" id="UP000010482"/>
    </source>
</evidence>
<dbReference type="STRING" id="13035.Dacsa_0104"/>
<evidence type="ECO:0000256" key="1">
    <source>
        <dbReference type="SAM" id="MobiDB-lite"/>
    </source>
</evidence>
<dbReference type="HOGENOM" id="CLU_140900_1_1_3"/>
<gene>
    <name evidence="2" type="ORF">Dacsa_0104</name>
</gene>
<accession>K9YPR2</accession>
<name>K9YPR2_DACS8</name>
<dbReference type="InterPro" id="IPR025528">
    <property type="entry name" value="BrnA_antitoxin"/>
</dbReference>
<dbReference type="OrthoDB" id="9796641at2"/>
<feature type="compositionally biased region" description="Acidic residues" evidence="1">
    <location>
        <begin position="13"/>
        <end position="22"/>
    </location>
</feature>
<dbReference type="PATRIC" id="fig|13035.3.peg.113"/>